<protein>
    <submittedName>
        <fullName evidence="2">Uncharacterized protein</fullName>
    </submittedName>
</protein>
<sequence>MPRAKKTTKQTTEIPDSGNYFSGEYTVDSHEKPKRTTIEDYPEEVRQYYVVLNGKPYNTAQLPPHYRNYMTGINLKSGVSIQSFKEETPSDKGIDSDGTD</sequence>
<evidence type="ECO:0000256" key="1">
    <source>
        <dbReference type="SAM" id="MobiDB-lite"/>
    </source>
</evidence>
<feature type="region of interest" description="Disordered" evidence="1">
    <location>
        <begin position="1"/>
        <end position="35"/>
    </location>
</feature>
<gene>
    <name evidence="2" type="ORF">IQ230_09710</name>
</gene>
<keyword evidence="3" id="KW-1185">Reference proteome</keyword>
<proteinExistence type="predicted"/>
<name>A0ABR9UQS6_9CHRO</name>
<evidence type="ECO:0000313" key="3">
    <source>
        <dbReference type="Proteomes" id="UP000651156"/>
    </source>
</evidence>
<comment type="caution">
    <text evidence="2">The sequence shown here is derived from an EMBL/GenBank/DDBJ whole genome shotgun (WGS) entry which is preliminary data.</text>
</comment>
<dbReference type="Proteomes" id="UP000651156">
    <property type="component" value="Unassembled WGS sequence"/>
</dbReference>
<reference evidence="2 3" key="1">
    <citation type="submission" date="2020-10" db="EMBL/GenBank/DDBJ databases">
        <authorList>
            <person name="Castelo-Branco R."/>
            <person name="Eusebio N."/>
            <person name="Adriana R."/>
            <person name="Vieira A."/>
            <person name="Brugerolle De Fraissinette N."/>
            <person name="Rezende De Castro R."/>
            <person name="Schneider M.P."/>
            <person name="Vasconcelos V."/>
            <person name="Leao P.N."/>
        </authorList>
    </citation>
    <scope>NUCLEOTIDE SEQUENCE [LARGE SCALE GENOMIC DNA]</scope>
    <source>
        <strain evidence="2 3">LEGE 06123</strain>
    </source>
</reference>
<organism evidence="2 3">
    <name type="scientific">Gloeocapsopsis crepidinum LEGE 06123</name>
    <dbReference type="NCBI Taxonomy" id="588587"/>
    <lineage>
        <taxon>Bacteria</taxon>
        <taxon>Bacillati</taxon>
        <taxon>Cyanobacteriota</taxon>
        <taxon>Cyanophyceae</taxon>
        <taxon>Oscillatoriophycideae</taxon>
        <taxon>Chroococcales</taxon>
        <taxon>Chroococcaceae</taxon>
        <taxon>Gloeocapsopsis</taxon>
    </lineage>
</organism>
<accession>A0ABR9UQS6</accession>
<dbReference type="EMBL" id="JADEWN010000019">
    <property type="protein sequence ID" value="MBE9190632.1"/>
    <property type="molecule type" value="Genomic_DNA"/>
</dbReference>
<dbReference type="RefSeq" id="WP_193931806.1">
    <property type="nucleotide sequence ID" value="NZ_CAWPMZ010000040.1"/>
</dbReference>
<evidence type="ECO:0000313" key="2">
    <source>
        <dbReference type="EMBL" id="MBE9190632.1"/>
    </source>
</evidence>